<name>A0AA38J5M2_9AGAR</name>
<evidence type="ECO:0000313" key="3">
    <source>
        <dbReference type="Proteomes" id="UP001176059"/>
    </source>
</evidence>
<dbReference type="Proteomes" id="UP001176059">
    <property type="component" value="Unassembled WGS sequence"/>
</dbReference>
<feature type="region of interest" description="Disordered" evidence="1">
    <location>
        <begin position="1"/>
        <end position="42"/>
    </location>
</feature>
<feature type="compositionally biased region" description="Polar residues" evidence="1">
    <location>
        <begin position="1"/>
        <end position="19"/>
    </location>
</feature>
<organism evidence="2 3">
    <name type="scientific">Lentinula guzmanii</name>
    <dbReference type="NCBI Taxonomy" id="2804957"/>
    <lineage>
        <taxon>Eukaryota</taxon>
        <taxon>Fungi</taxon>
        <taxon>Dikarya</taxon>
        <taxon>Basidiomycota</taxon>
        <taxon>Agaricomycotina</taxon>
        <taxon>Agaricomycetes</taxon>
        <taxon>Agaricomycetidae</taxon>
        <taxon>Agaricales</taxon>
        <taxon>Marasmiineae</taxon>
        <taxon>Omphalotaceae</taxon>
        <taxon>Lentinula</taxon>
    </lineage>
</organism>
<reference evidence="2" key="2">
    <citation type="journal article" date="2023" name="Proc. Natl. Acad. Sci. U.S.A.">
        <title>A global phylogenomic analysis of the shiitake genus Lentinula.</title>
        <authorList>
            <person name="Sierra-Patev S."/>
            <person name="Min B."/>
            <person name="Naranjo-Ortiz M."/>
            <person name="Looney B."/>
            <person name="Konkel Z."/>
            <person name="Slot J.C."/>
            <person name="Sakamoto Y."/>
            <person name="Steenwyk J.L."/>
            <person name="Rokas A."/>
            <person name="Carro J."/>
            <person name="Camarero S."/>
            <person name="Ferreira P."/>
            <person name="Molpeceres G."/>
            <person name="Ruiz-Duenas F.J."/>
            <person name="Serrano A."/>
            <person name="Henrissat B."/>
            <person name="Drula E."/>
            <person name="Hughes K.W."/>
            <person name="Mata J.L."/>
            <person name="Ishikawa N.K."/>
            <person name="Vargas-Isla R."/>
            <person name="Ushijima S."/>
            <person name="Smith C.A."/>
            <person name="Donoghue J."/>
            <person name="Ahrendt S."/>
            <person name="Andreopoulos W."/>
            <person name="He G."/>
            <person name="LaButti K."/>
            <person name="Lipzen A."/>
            <person name="Ng V."/>
            <person name="Riley R."/>
            <person name="Sandor L."/>
            <person name="Barry K."/>
            <person name="Martinez A.T."/>
            <person name="Xiao Y."/>
            <person name="Gibbons J.G."/>
            <person name="Terashima K."/>
            <person name="Grigoriev I.V."/>
            <person name="Hibbett D."/>
        </authorList>
    </citation>
    <scope>NUCLEOTIDE SEQUENCE</scope>
    <source>
        <strain evidence="2">ET3784</strain>
    </source>
</reference>
<feature type="compositionally biased region" description="Polar residues" evidence="1">
    <location>
        <begin position="26"/>
        <end position="37"/>
    </location>
</feature>
<feature type="compositionally biased region" description="Basic and acidic residues" evidence="1">
    <location>
        <begin position="159"/>
        <end position="175"/>
    </location>
</feature>
<accession>A0AA38J5M2</accession>
<proteinExistence type="predicted"/>
<comment type="caution">
    <text evidence="2">The sequence shown here is derived from an EMBL/GenBank/DDBJ whole genome shotgun (WGS) entry which is preliminary data.</text>
</comment>
<feature type="region of interest" description="Disordered" evidence="1">
    <location>
        <begin position="138"/>
        <end position="175"/>
    </location>
</feature>
<protein>
    <submittedName>
        <fullName evidence="2">Uncharacterized protein</fullName>
    </submittedName>
</protein>
<gene>
    <name evidence="2" type="ORF">DFJ43DRAFT_1041568</name>
</gene>
<reference evidence="2" key="1">
    <citation type="submission" date="2022-08" db="EMBL/GenBank/DDBJ databases">
        <authorList>
            <consortium name="DOE Joint Genome Institute"/>
            <person name="Min B."/>
            <person name="Sierra-Patev S."/>
            <person name="Naranjo-Ortiz M."/>
            <person name="Looney B."/>
            <person name="Konkel Z."/>
            <person name="Slot J.C."/>
            <person name="Sakamoto Y."/>
            <person name="Steenwyk J.L."/>
            <person name="Rokas A."/>
            <person name="Carro J."/>
            <person name="Camarero S."/>
            <person name="Ferreira P."/>
            <person name="Molpeceres G."/>
            <person name="Ruiz-duenas F.J."/>
            <person name="Serrano A."/>
            <person name="Henrissat B."/>
            <person name="Drula E."/>
            <person name="Hughes K.W."/>
            <person name="Mata J.L."/>
            <person name="Ishikawa N.K."/>
            <person name="Vargas-Isla R."/>
            <person name="Ushijima S."/>
            <person name="Smith C.A."/>
            <person name="Ahrendt S."/>
            <person name="Andreopoulos W."/>
            <person name="He G."/>
            <person name="LaButti K."/>
            <person name="Lipzen A."/>
            <person name="Ng V."/>
            <person name="Riley R."/>
            <person name="Sandor L."/>
            <person name="Barry K."/>
            <person name="Martinez A.T."/>
            <person name="Xiao Y."/>
            <person name="Gibbons J.G."/>
            <person name="Terashima K."/>
            <person name="Hibbett D.S."/>
            <person name="Grigoriev I.V."/>
        </authorList>
    </citation>
    <scope>NUCLEOTIDE SEQUENCE</scope>
    <source>
        <strain evidence="2">ET3784</strain>
    </source>
</reference>
<dbReference type="EMBL" id="JANVFO010000047">
    <property type="protein sequence ID" value="KAJ3724995.1"/>
    <property type="molecule type" value="Genomic_DNA"/>
</dbReference>
<evidence type="ECO:0000256" key="1">
    <source>
        <dbReference type="SAM" id="MobiDB-lite"/>
    </source>
</evidence>
<sequence>MTSKNTLSSGKDGTPTQKRLNFPAKANTSERTSSPSHTETEREEFQTLIDKAVAWKLMSKSDNLSAILPTKLVQLAAAAKENGRTRTTQGELLDKIILIAKILQEWSWKDKTDEWRHELLEHLEEEINEKVNGINTKIEGSMEENGRSYEQSDGSVYKDSNDKQLHDRKDDLHPE</sequence>
<keyword evidence="3" id="KW-1185">Reference proteome</keyword>
<evidence type="ECO:0000313" key="2">
    <source>
        <dbReference type="EMBL" id="KAJ3724995.1"/>
    </source>
</evidence>
<dbReference type="AlphaFoldDB" id="A0AA38J5M2"/>